<name>A0ACB7IVR4_PLECO</name>
<sequence>MKALLYSLAFLSTISLVGFLALQLDFKLKLMVEDESSVAQSRPSRKAWPAVALPEVYMNMENSVHYAFNTPEGAREWNASLPPNADRLRIGDSPQLFTISLFHQLRCLDIIRNGIAVFRSSKTPDPPDALVHHCMNYIRQMIMCRANTDLESVRSHVGPRVAVSETTHRCRDWTRTFYADDENTIRL</sequence>
<dbReference type="EMBL" id="WQMT02000005">
    <property type="protein sequence ID" value="KAG9222287.1"/>
    <property type="molecule type" value="Genomic_DNA"/>
</dbReference>
<protein>
    <submittedName>
        <fullName evidence="1">Uncharacterized protein</fullName>
    </submittedName>
</protein>
<dbReference type="Proteomes" id="UP000824881">
    <property type="component" value="Unassembled WGS sequence"/>
</dbReference>
<comment type="caution">
    <text evidence="1">The sequence shown here is derived from an EMBL/GenBank/DDBJ whole genome shotgun (WGS) entry which is preliminary data.</text>
</comment>
<evidence type="ECO:0000313" key="1">
    <source>
        <dbReference type="EMBL" id="KAG9222287.1"/>
    </source>
</evidence>
<organism evidence="1 2">
    <name type="scientific">Pleurotus cornucopiae</name>
    <name type="common">Cornucopia mushroom</name>
    <dbReference type="NCBI Taxonomy" id="5321"/>
    <lineage>
        <taxon>Eukaryota</taxon>
        <taxon>Fungi</taxon>
        <taxon>Dikarya</taxon>
        <taxon>Basidiomycota</taxon>
        <taxon>Agaricomycotina</taxon>
        <taxon>Agaricomycetes</taxon>
        <taxon>Agaricomycetidae</taxon>
        <taxon>Agaricales</taxon>
        <taxon>Pleurotineae</taxon>
        <taxon>Pleurotaceae</taxon>
        <taxon>Pleurotus</taxon>
    </lineage>
</organism>
<reference evidence="1 2" key="1">
    <citation type="journal article" date="2021" name="Appl. Environ. Microbiol.">
        <title>Genetic linkage and physical mapping for an oyster mushroom Pleurotus cornucopiae and QTL analysis for the trait cap color.</title>
        <authorList>
            <person name="Zhang Y."/>
            <person name="Gao W."/>
            <person name="Sonnenberg A."/>
            <person name="Chen Q."/>
            <person name="Zhang J."/>
            <person name="Huang C."/>
        </authorList>
    </citation>
    <scope>NUCLEOTIDE SEQUENCE [LARGE SCALE GENOMIC DNA]</scope>
    <source>
        <strain evidence="1">CCMSSC00406</strain>
    </source>
</reference>
<gene>
    <name evidence="1" type="ORF">CCMSSC00406_0006584</name>
</gene>
<accession>A0ACB7IVR4</accession>
<evidence type="ECO:0000313" key="2">
    <source>
        <dbReference type="Proteomes" id="UP000824881"/>
    </source>
</evidence>
<keyword evidence="2" id="KW-1185">Reference proteome</keyword>
<proteinExistence type="predicted"/>